<proteinExistence type="predicted"/>
<reference evidence="1" key="1">
    <citation type="submission" date="2021-06" db="EMBL/GenBank/DDBJ databases">
        <authorList>
            <person name="Kallberg Y."/>
            <person name="Tangrot J."/>
            <person name="Rosling A."/>
        </authorList>
    </citation>
    <scope>NUCLEOTIDE SEQUENCE</scope>
    <source>
        <strain evidence="1">MT106</strain>
    </source>
</reference>
<accession>A0A9N8Z1E7</accession>
<evidence type="ECO:0000313" key="2">
    <source>
        <dbReference type="Proteomes" id="UP000789831"/>
    </source>
</evidence>
<keyword evidence="2" id="KW-1185">Reference proteome</keyword>
<dbReference type="EMBL" id="CAJVPL010000215">
    <property type="protein sequence ID" value="CAG8466677.1"/>
    <property type="molecule type" value="Genomic_DNA"/>
</dbReference>
<sequence length="120" mass="14487">MSQIARKLVRESAATLPIVEQASKKKTLPELLNVFPRYGVGQKVLPNKWIHKGFRNHYIQVTRVRFRKDSLRIGKAWGHKYWNGKLVDDGKEKQIRGWYKWYWLRWPIKDEREAHCRVWS</sequence>
<evidence type="ECO:0000313" key="1">
    <source>
        <dbReference type="EMBL" id="CAG8466677.1"/>
    </source>
</evidence>
<dbReference type="GO" id="GO:0005739">
    <property type="term" value="C:mitochondrion"/>
    <property type="evidence" value="ECO:0007669"/>
    <property type="project" value="InterPro"/>
</dbReference>
<dbReference type="AlphaFoldDB" id="A0A9N8Z1E7"/>
<comment type="caution">
    <text evidence="1">The sequence shown here is derived from an EMBL/GenBank/DDBJ whole genome shotgun (WGS) entry which is preliminary data.</text>
</comment>
<dbReference type="Proteomes" id="UP000789831">
    <property type="component" value="Unassembled WGS sequence"/>
</dbReference>
<gene>
    <name evidence="1" type="ORF">AGERDE_LOCUS2528</name>
</gene>
<dbReference type="InterPro" id="IPR032053">
    <property type="entry name" value="Ribosomal_mS34"/>
</dbReference>
<dbReference type="GO" id="GO:0003735">
    <property type="term" value="F:structural constituent of ribosome"/>
    <property type="evidence" value="ECO:0007669"/>
    <property type="project" value="InterPro"/>
</dbReference>
<dbReference type="OrthoDB" id="16434at2759"/>
<organism evidence="1 2">
    <name type="scientific">Ambispora gerdemannii</name>
    <dbReference type="NCBI Taxonomy" id="144530"/>
    <lineage>
        <taxon>Eukaryota</taxon>
        <taxon>Fungi</taxon>
        <taxon>Fungi incertae sedis</taxon>
        <taxon>Mucoromycota</taxon>
        <taxon>Glomeromycotina</taxon>
        <taxon>Glomeromycetes</taxon>
        <taxon>Archaeosporales</taxon>
        <taxon>Ambisporaceae</taxon>
        <taxon>Ambispora</taxon>
    </lineage>
</organism>
<protein>
    <submittedName>
        <fullName evidence="1">11382_t:CDS:1</fullName>
    </submittedName>
</protein>
<name>A0A9N8Z1E7_9GLOM</name>
<dbReference type="Pfam" id="PF16053">
    <property type="entry name" value="MRP-S34"/>
    <property type="match status" value="1"/>
</dbReference>